<proteinExistence type="predicted"/>
<accession>X1L7K1</accession>
<evidence type="ECO:0000256" key="1">
    <source>
        <dbReference type="SAM" id="Phobius"/>
    </source>
</evidence>
<keyword evidence="1" id="KW-1133">Transmembrane helix</keyword>
<dbReference type="EMBL" id="BARV01000842">
    <property type="protein sequence ID" value="GAH90138.1"/>
    <property type="molecule type" value="Genomic_DNA"/>
</dbReference>
<dbReference type="AlphaFoldDB" id="X1L7K1"/>
<name>X1L7K1_9ZZZZ</name>
<protein>
    <submittedName>
        <fullName evidence="2">Uncharacterized protein</fullName>
    </submittedName>
</protein>
<reference evidence="2" key="1">
    <citation type="journal article" date="2014" name="Front. Microbiol.">
        <title>High frequency of phylogenetically diverse reductive dehalogenase-homologous genes in deep subseafloor sedimentary metagenomes.</title>
        <authorList>
            <person name="Kawai M."/>
            <person name="Futagami T."/>
            <person name="Toyoda A."/>
            <person name="Takaki Y."/>
            <person name="Nishi S."/>
            <person name="Hori S."/>
            <person name="Arai W."/>
            <person name="Tsubouchi T."/>
            <person name="Morono Y."/>
            <person name="Uchiyama I."/>
            <person name="Ito T."/>
            <person name="Fujiyama A."/>
            <person name="Inagaki F."/>
            <person name="Takami H."/>
        </authorList>
    </citation>
    <scope>NUCLEOTIDE SEQUENCE</scope>
    <source>
        <strain evidence="2">Expedition CK06-06</strain>
    </source>
</reference>
<keyword evidence="1" id="KW-0472">Membrane</keyword>
<sequence>MCNVDAFAEGKPVLDKLTEKTLTSSLREIAIFYIALLGGFISSVKEFLLWSTIMSFCQAIFPAPV</sequence>
<keyword evidence="1" id="KW-0812">Transmembrane</keyword>
<feature type="transmembrane region" description="Helical" evidence="1">
    <location>
        <begin position="30"/>
        <end position="50"/>
    </location>
</feature>
<evidence type="ECO:0000313" key="2">
    <source>
        <dbReference type="EMBL" id="GAH90138.1"/>
    </source>
</evidence>
<gene>
    <name evidence="2" type="ORF">S06H3_02784</name>
</gene>
<organism evidence="2">
    <name type="scientific">marine sediment metagenome</name>
    <dbReference type="NCBI Taxonomy" id="412755"/>
    <lineage>
        <taxon>unclassified sequences</taxon>
        <taxon>metagenomes</taxon>
        <taxon>ecological metagenomes</taxon>
    </lineage>
</organism>
<comment type="caution">
    <text evidence="2">The sequence shown here is derived from an EMBL/GenBank/DDBJ whole genome shotgun (WGS) entry which is preliminary data.</text>
</comment>